<dbReference type="Gene3D" id="3.90.25.10">
    <property type="entry name" value="UDP-galactose 4-epimerase, domain 1"/>
    <property type="match status" value="1"/>
</dbReference>
<sequence length="286" mass="30587">MGPVAPYSVESMFLVTGASGRVGRHMLDGFREAGLAVRAVSRDPDGASLPEDTEPYRADLTRPDSLAAALRGVEVLHLIVSGAEVPILELARRAGVRHVVLLSSRLVDTQPANVLALRHLRAEEAVRASGLSWTFVRPVQYNSNALRYAQDLREGSVVRAPFPKTALPLIDPADVAAVAVTAMTGENHGGQIYSLTGPEALTPPQQVATLAAVLGRELTFEEIGPQQARERMEPDVSWVLADAVLDAVGGSSDVDAEILPGVENVTGKPPRTFGQWAWDHRAHFSG</sequence>
<reference evidence="3" key="1">
    <citation type="submission" date="2019-11" db="EMBL/GenBank/DDBJ databases">
        <title>The complete genome sequence of Saccharopolyspora sp. E2A.</title>
        <authorList>
            <person name="Zhang G."/>
        </authorList>
    </citation>
    <scope>NUCLEOTIDE SEQUENCE [LARGE SCALE GENOMIC DNA]</scope>
    <source>
        <strain evidence="3">E2A</strain>
    </source>
</reference>
<accession>A0A5Q3Q6G4</accession>
<dbReference type="InterPro" id="IPR036291">
    <property type="entry name" value="NAD(P)-bd_dom_sf"/>
</dbReference>
<dbReference type="EMBL" id="CP045929">
    <property type="protein sequence ID" value="QGK69026.1"/>
    <property type="molecule type" value="Genomic_DNA"/>
</dbReference>
<dbReference type="PANTHER" id="PTHR43162">
    <property type="match status" value="1"/>
</dbReference>
<dbReference type="Proteomes" id="UP000371041">
    <property type="component" value="Chromosome"/>
</dbReference>
<feature type="domain" description="NAD(P)-binding" evidence="1">
    <location>
        <begin position="17"/>
        <end position="183"/>
    </location>
</feature>
<dbReference type="PANTHER" id="PTHR43162:SF1">
    <property type="entry name" value="PRESTALK A DIFFERENTIATION PROTEIN A"/>
    <property type="match status" value="1"/>
</dbReference>
<dbReference type="Pfam" id="PF13460">
    <property type="entry name" value="NAD_binding_10"/>
    <property type="match status" value="1"/>
</dbReference>
<dbReference type="InterPro" id="IPR016040">
    <property type="entry name" value="NAD(P)-bd_dom"/>
</dbReference>
<organism evidence="2 3">
    <name type="scientific">Allosaccharopolyspora coralli</name>
    <dbReference type="NCBI Taxonomy" id="2665642"/>
    <lineage>
        <taxon>Bacteria</taxon>
        <taxon>Bacillati</taxon>
        <taxon>Actinomycetota</taxon>
        <taxon>Actinomycetes</taxon>
        <taxon>Pseudonocardiales</taxon>
        <taxon>Pseudonocardiaceae</taxon>
        <taxon>Allosaccharopolyspora</taxon>
    </lineage>
</organism>
<dbReference type="InterPro" id="IPR051604">
    <property type="entry name" value="Ergot_Alk_Oxidoreductase"/>
</dbReference>
<dbReference type="AlphaFoldDB" id="A0A5Q3Q6G4"/>
<gene>
    <name evidence="2" type="ORF">GIY23_05275</name>
</gene>
<proteinExistence type="predicted"/>
<evidence type="ECO:0000313" key="2">
    <source>
        <dbReference type="EMBL" id="QGK69026.1"/>
    </source>
</evidence>
<dbReference type="KEGG" id="sace:GIY23_05275"/>
<evidence type="ECO:0000259" key="1">
    <source>
        <dbReference type="Pfam" id="PF13460"/>
    </source>
</evidence>
<evidence type="ECO:0000313" key="3">
    <source>
        <dbReference type="Proteomes" id="UP000371041"/>
    </source>
</evidence>
<dbReference type="SUPFAM" id="SSF51735">
    <property type="entry name" value="NAD(P)-binding Rossmann-fold domains"/>
    <property type="match status" value="1"/>
</dbReference>
<protein>
    <submittedName>
        <fullName evidence="2">NAD(P)H-binding protein</fullName>
    </submittedName>
</protein>
<keyword evidence="3" id="KW-1185">Reference proteome</keyword>
<name>A0A5Q3Q6G4_9PSEU</name>
<dbReference type="Gene3D" id="3.40.50.720">
    <property type="entry name" value="NAD(P)-binding Rossmann-like Domain"/>
    <property type="match status" value="1"/>
</dbReference>